<accession>A0A9W7X9N2</accession>
<evidence type="ECO:0000313" key="3">
    <source>
        <dbReference type="Proteomes" id="UP001164776"/>
    </source>
</evidence>
<evidence type="ECO:0000313" key="2">
    <source>
        <dbReference type="EMBL" id="KAJ1254551.1"/>
    </source>
</evidence>
<keyword evidence="1" id="KW-0812">Transmembrane</keyword>
<keyword evidence="3" id="KW-1185">Reference proteome</keyword>
<dbReference type="AlphaFoldDB" id="A0A9W7X9N2"/>
<protein>
    <submittedName>
        <fullName evidence="2">Uncharacterized protein</fullName>
    </submittedName>
</protein>
<comment type="caution">
    <text evidence="2">The sequence shown here is derived from an EMBL/GenBank/DDBJ whole genome shotgun (WGS) entry which is preliminary data.</text>
</comment>
<organism evidence="2 3">
    <name type="scientific">Paspalum vaginatum</name>
    <name type="common">seashore paspalum</name>
    <dbReference type="NCBI Taxonomy" id="158149"/>
    <lineage>
        <taxon>Eukaryota</taxon>
        <taxon>Viridiplantae</taxon>
        <taxon>Streptophyta</taxon>
        <taxon>Embryophyta</taxon>
        <taxon>Tracheophyta</taxon>
        <taxon>Spermatophyta</taxon>
        <taxon>Magnoliopsida</taxon>
        <taxon>Liliopsida</taxon>
        <taxon>Poales</taxon>
        <taxon>Poaceae</taxon>
        <taxon>PACMAD clade</taxon>
        <taxon>Panicoideae</taxon>
        <taxon>Andropogonodae</taxon>
        <taxon>Paspaleae</taxon>
        <taxon>Paspalinae</taxon>
        <taxon>Paspalum</taxon>
    </lineage>
</organism>
<gene>
    <name evidence="2" type="ORF">BS78_K033700</name>
</gene>
<feature type="transmembrane region" description="Helical" evidence="1">
    <location>
        <begin position="38"/>
        <end position="64"/>
    </location>
</feature>
<keyword evidence="1" id="KW-1133">Transmembrane helix</keyword>
<proteinExistence type="predicted"/>
<dbReference type="Proteomes" id="UP001164776">
    <property type="component" value="Unassembled WGS sequence"/>
</dbReference>
<dbReference type="EMBL" id="MU629998">
    <property type="protein sequence ID" value="KAJ1254551.1"/>
    <property type="molecule type" value="Genomic_DNA"/>
</dbReference>
<reference evidence="2 3" key="1">
    <citation type="submission" date="2022-10" db="EMBL/GenBank/DDBJ databases">
        <title>WGS assembly of Paspalum vaginatum 540-79.</title>
        <authorList>
            <person name="Sun G."/>
            <person name="Wase N."/>
            <person name="Shu S."/>
            <person name="Jenkins J."/>
            <person name="Zhou B."/>
            <person name="Torres-Rodriguez J."/>
            <person name="Chen C."/>
            <person name="Sandor L."/>
            <person name="Plott C."/>
            <person name="Yoshinga Y."/>
            <person name="Daum C."/>
            <person name="Qi P."/>
            <person name="Barry K."/>
            <person name="Lipzen A."/>
            <person name="Berry L."/>
            <person name="Pedersen C."/>
            <person name="Gottilla T."/>
            <person name="Foltz A."/>
            <person name="Yu H."/>
            <person name="O'Malley R."/>
            <person name="Zhang C."/>
            <person name="Devos K."/>
            <person name="Sigmon B."/>
            <person name="Yu B."/>
            <person name="Obata T."/>
            <person name="Schmutz J."/>
            <person name="Schnable J."/>
        </authorList>
    </citation>
    <scope>NUCLEOTIDE SEQUENCE [LARGE SCALE GENOMIC DNA]</scope>
    <source>
        <strain evidence="3">cv. 540-79</strain>
    </source>
</reference>
<keyword evidence="1" id="KW-0472">Membrane</keyword>
<feature type="transmembrane region" description="Helical" evidence="1">
    <location>
        <begin position="12"/>
        <end position="32"/>
    </location>
</feature>
<name>A0A9W7X9N2_9POAL</name>
<sequence length="132" mass="14353">MSIFVMRASWAVMLDFLFLLHMWLIFFILYTVTCGPPLYSAFLVTSIIWWWLMISLVILGLFLCALSLRRSPRSCTSSLGCSLSSASPLRPSSVTTAVSSITTPPVLSSSLGVSSCACLVPIPSLRTARLSG</sequence>
<evidence type="ECO:0000256" key="1">
    <source>
        <dbReference type="SAM" id="Phobius"/>
    </source>
</evidence>